<feature type="region of interest" description="Disordered" evidence="1">
    <location>
        <begin position="271"/>
        <end position="303"/>
    </location>
</feature>
<evidence type="ECO:0000313" key="3">
    <source>
        <dbReference type="Proteomes" id="UP000019471"/>
    </source>
</evidence>
<dbReference type="OrthoDB" id="4119398at2759"/>
<proteinExistence type="predicted"/>
<feature type="region of interest" description="Disordered" evidence="1">
    <location>
        <begin position="1"/>
        <end position="124"/>
    </location>
</feature>
<feature type="compositionally biased region" description="Basic and acidic residues" evidence="1">
    <location>
        <begin position="271"/>
        <end position="286"/>
    </location>
</feature>
<name>W9X7S9_9EURO</name>
<gene>
    <name evidence="2" type="ORF">A1O5_04120</name>
</gene>
<evidence type="ECO:0000313" key="2">
    <source>
        <dbReference type="EMBL" id="EXJ72971.1"/>
    </source>
</evidence>
<dbReference type="EMBL" id="AMGX01000005">
    <property type="protein sequence ID" value="EXJ72971.1"/>
    <property type="molecule type" value="Genomic_DNA"/>
</dbReference>
<dbReference type="Proteomes" id="UP000019471">
    <property type="component" value="Unassembled WGS sequence"/>
</dbReference>
<evidence type="ECO:0000256" key="1">
    <source>
        <dbReference type="SAM" id="MobiDB-lite"/>
    </source>
</evidence>
<reference evidence="2 3" key="1">
    <citation type="submission" date="2013-03" db="EMBL/GenBank/DDBJ databases">
        <title>The Genome Sequence of Cladophialophora psammophila CBS 110553.</title>
        <authorList>
            <consortium name="The Broad Institute Genomics Platform"/>
            <person name="Cuomo C."/>
            <person name="de Hoog S."/>
            <person name="Gorbushina A."/>
            <person name="Walker B."/>
            <person name="Young S.K."/>
            <person name="Zeng Q."/>
            <person name="Gargeya S."/>
            <person name="Fitzgerald M."/>
            <person name="Haas B."/>
            <person name="Abouelleil A."/>
            <person name="Allen A.W."/>
            <person name="Alvarado L."/>
            <person name="Arachchi H.M."/>
            <person name="Berlin A.M."/>
            <person name="Chapman S.B."/>
            <person name="Gainer-Dewar J."/>
            <person name="Goldberg J."/>
            <person name="Griggs A."/>
            <person name="Gujja S."/>
            <person name="Hansen M."/>
            <person name="Howarth C."/>
            <person name="Imamovic A."/>
            <person name="Ireland A."/>
            <person name="Larimer J."/>
            <person name="McCowan C."/>
            <person name="Murphy C."/>
            <person name="Pearson M."/>
            <person name="Poon T.W."/>
            <person name="Priest M."/>
            <person name="Roberts A."/>
            <person name="Saif S."/>
            <person name="Shea T."/>
            <person name="Sisk P."/>
            <person name="Sykes S."/>
            <person name="Wortman J."/>
            <person name="Nusbaum C."/>
            <person name="Birren B."/>
        </authorList>
    </citation>
    <scope>NUCLEOTIDE SEQUENCE [LARGE SCALE GENOMIC DNA]</scope>
    <source>
        <strain evidence="2 3">CBS 110553</strain>
    </source>
</reference>
<organism evidence="2 3">
    <name type="scientific">Cladophialophora psammophila CBS 110553</name>
    <dbReference type="NCBI Taxonomy" id="1182543"/>
    <lineage>
        <taxon>Eukaryota</taxon>
        <taxon>Fungi</taxon>
        <taxon>Dikarya</taxon>
        <taxon>Ascomycota</taxon>
        <taxon>Pezizomycotina</taxon>
        <taxon>Eurotiomycetes</taxon>
        <taxon>Chaetothyriomycetidae</taxon>
        <taxon>Chaetothyriales</taxon>
        <taxon>Herpotrichiellaceae</taxon>
        <taxon>Cladophialophora</taxon>
    </lineage>
</organism>
<dbReference type="HOGENOM" id="CLU_918291_0_0_1"/>
<accession>W9X7S9</accession>
<dbReference type="STRING" id="1182543.W9X7S9"/>
<dbReference type="RefSeq" id="XP_007742918.1">
    <property type="nucleotide sequence ID" value="XM_007744728.1"/>
</dbReference>
<protein>
    <submittedName>
        <fullName evidence="2">Uncharacterized protein</fullName>
    </submittedName>
</protein>
<sequence>MPGCKRPTVIKTDIASNTGTAVAAKGFRPSSSNRPTSRARGVNSSLYNLPLMTPAPPPRIRTEENSPAPELFALVESAIERRSPPSRPPHASQKGEAQEEMKATTKTGTIKERRKTTKKQKIDGYSLGEPGFAKYMEDLLERRSNPPPTIGPEKYSSKPPPDIYANADECNKMLWDWKLQVRFVKLKEHFAVTGELEFPPGWLERWPGDMKYKITSDRKKKKNRLINARTEALEEIDDLLSQTVKRTYRDYGEKVSRRRLKARWERIAGSVKPDKDVEKKQRDEGGRGGGTRTKRTSMSKAAS</sequence>
<keyword evidence="3" id="KW-1185">Reference proteome</keyword>
<dbReference type="AlphaFoldDB" id="W9X7S9"/>
<feature type="compositionally biased region" description="Polar residues" evidence="1">
    <location>
        <begin position="29"/>
        <end position="47"/>
    </location>
</feature>
<comment type="caution">
    <text evidence="2">The sequence shown here is derived from an EMBL/GenBank/DDBJ whole genome shotgun (WGS) entry which is preliminary data.</text>
</comment>
<dbReference type="GeneID" id="19188845"/>